<dbReference type="PANTHER" id="PTHR11496">
    <property type="entry name" value="ALCOHOL DEHYDROGENASE"/>
    <property type="match status" value="1"/>
</dbReference>
<evidence type="ECO:0000256" key="1">
    <source>
        <dbReference type="ARBA" id="ARBA00023002"/>
    </source>
</evidence>
<dbReference type="Pfam" id="PF25137">
    <property type="entry name" value="ADH_Fe_C"/>
    <property type="match status" value="1"/>
</dbReference>
<sequence length="383" mass="39476">MTAFSLTKHPEMVLAPGAAKAAGDHVTAVAGPKARVLMVVDPVMIQMGHAGTVQSSVAGAGHAVKLFSDLQSDPKEASVDAATKEAFEMGATCIVGLGGGSALDTSKVVAALAHTGEGCGPYALAASQLPFRKTAMIAMPTTAGTGSETTGTSIISAPDGTKNWFWGPPLKPDMALMDPELTVGLPAYWTFYTGLDALVHAMESRTNRYRNAANDPLAERGIVEAITHLENAVNQPDNIEARAGMMAAAAYAGLAIGNTGCAVAHNIGHALGSLAGVPHGRAVSVSLVHTLDWAIEGNRTAFERVCELIGVKSPEGIGERLQEIAQACGQRLVLDADEKAKFTAEALAAAMVEDANISMLEATARDASPDDVQRLAQAVVSAA</sequence>
<keyword evidence="5" id="KW-1185">Reference proteome</keyword>
<dbReference type="RefSeq" id="WP_377213570.1">
    <property type="nucleotide sequence ID" value="NZ_JBHTJV010000025.1"/>
</dbReference>
<dbReference type="Gene3D" id="1.20.1090.10">
    <property type="entry name" value="Dehydroquinate synthase-like - alpha domain"/>
    <property type="match status" value="1"/>
</dbReference>
<name>A0ABW3FGT3_9HYPH</name>
<keyword evidence="1 4" id="KW-0560">Oxidoreductase</keyword>
<dbReference type="Gene3D" id="3.40.50.1970">
    <property type="match status" value="1"/>
</dbReference>
<dbReference type="EC" id="1.1.1.1" evidence="4"/>
<dbReference type="Proteomes" id="UP001597101">
    <property type="component" value="Unassembled WGS sequence"/>
</dbReference>
<evidence type="ECO:0000259" key="3">
    <source>
        <dbReference type="Pfam" id="PF25137"/>
    </source>
</evidence>
<evidence type="ECO:0000313" key="4">
    <source>
        <dbReference type="EMBL" id="MFD0917716.1"/>
    </source>
</evidence>
<dbReference type="SUPFAM" id="SSF56796">
    <property type="entry name" value="Dehydroquinate synthase-like"/>
    <property type="match status" value="1"/>
</dbReference>
<reference evidence="5" key="1">
    <citation type="journal article" date="2019" name="Int. J. Syst. Evol. Microbiol.">
        <title>The Global Catalogue of Microorganisms (GCM) 10K type strain sequencing project: providing services to taxonomists for standard genome sequencing and annotation.</title>
        <authorList>
            <consortium name="The Broad Institute Genomics Platform"/>
            <consortium name="The Broad Institute Genome Sequencing Center for Infectious Disease"/>
            <person name="Wu L."/>
            <person name="Ma J."/>
        </authorList>
    </citation>
    <scope>NUCLEOTIDE SEQUENCE [LARGE SCALE GENOMIC DNA]</scope>
    <source>
        <strain evidence="5">CCUG 60023</strain>
    </source>
</reference>
<gene>
    <name evidence="4" type="ORF">ACFQ14_15035</name>
</gene>
<dbReference type="InterPro" id="IPR056798">
    <property type="entry name" value="ADH_Fe_C"/>
</dbReference>
<organism evidence="4 5">
    <name type="scientific">Pseudahrensia aquimaris</name>
    <dbReference type="NCBI Taxonomy" id="744461"/>
    <lineage>
        <taxon>Bacteria</taxon>
        <taxon>Pseudomonadati</taxon>
        <taxon>Pseudomonadota</taxon>
        <taxon>Alphaproteobacteria</taxon>
        <taxon>Hyphomicrobiales</taxon>
        <taxon>Ahrensiaceae</taxon>
        <taxon>Pseudahrensia</taxon>
    </lineage>
</organism>
<dbReference type="InterPro" id="IPR039697">
    <property type="entry name" value="Alcohol_dehydrogenase_Fe"/>
</dbReference>
<protein>
    <submittedName>
        <fullName evidence="4">Iron-containing alcohol dehydrogenase</fullName>
        <ecNumber evidence="4">1.1.1.1</ecNumber>
    </submittedName>
</protein>
<accession>A0ABW3FGT3</accession>
<dbReference type="PANTHER" id="PTHR11496:SF83">
    <property type="entry name" value="HYDROXYACID-OXOACID TRANSHYDROGENASE, MITOCHONDRIAL"/>
    <property type="match status" value="1"/>
</dbReference>
<dbReference type="GO" id="GO:0004022">
    <property type="term" value="F:alcohol dehydrogenase (NAD+) activity"/>
    <property type="evidence" value="ECO:0007669"/>
    <property type="project" value="UniProtKB-EC"/>
</dbReference>
<dbReference type="InterPro" id="IPR001670">
    <property type="entry name" value="ADH_Fe/GldA"/>
</dbReference>
<comment type="caution">
    <text evidence="4">The sequence shown here is derived from an EMBL/GenBank/DDBJ whole genome shotgun (WGS) entry which is preliminary data.</text>
</comment>
<dbReference type="Pfam" id="PF00465">
    <property type="entry name" value="Fe-ADH"/>
    <property type="match status" value="1"/>
</dbReference>
<feature type="domain" description="Fe-containing alcohol dehydrogenase-like C-terminal" evidence="3">
    <location>
        <begin position="191"/>
        <end position="356"/>
    </location>
</feature>
<evidence type="ECO:0000313" key="5">
    <source>
        <dbReference type="Proteomes" id="UP001597101"/>
    </source>
</evidence>
<evidence type="ECO:0000259" key="2">
    <source>
        <dbReference type="Pfam" id="PF00465"/>
    </source>
</evidence>
<proteinExistence type="predicted"/>
<feature type="domain" description="Alcohol dehydrogenase iron-type/glycerol dehydrogenase GldA" evidence="2">
    <location>
        <begin position="11"/>
        <end position="179"/>
    </location>
</feature>
<dbReference type="EMBL" id="JBHTJV010000025">
    <property type="protein sequence ID" value="MFD0917716.1"/>
    <property type="molecule type" value="Genomic_DNA"/>
</dbReference>